<dbReference type="RefSeq" id="WP_157338334.1">
    <property type="nucleotide sequence ID" value="NZ_RHLK01000016.1"/>
</dbReference>
<dbReference type="Gene3D" id="1.20.5.340">
    <property type="match status" value="1"/>
</dbReference>
<organism evidence="3 4">
    <name type="scientific">Paenibacillus lutrae</name>
    <dbReference type="NCBI Taxonomy" id="2078573"/>
    <lineage>
        <taxon>Bacteria</taxon>
        <taxon>Bacillati</taxon>
        <taxon>Bacillota</taxon>
        <taxon>Bacilli</taxon>
        <taxon>Bacillales</taxon>
        <taxon>Paenibacillaceae</taxon>
        <taxon>Paenibacillus</taxon>
    </lineage>
</organism>
<dbReference type="EMBL" id="RHLK01000016">
    <property type="protein sequence ID" value="MVP01920.1"/>
    <property type="molecule type" value="Genomic_DNA"/>
</dbReference>
<evidence type="ECO:0000313" key="4">
    <source>
        <dbReference type="Proteomes" id="UP000490800"/>
    </source>
</evidence>
<keyword evidence="2" id="KW-0472">Membrane</keyword>
<keyword evidence="2" id="KW-0812">Transmembrane</keyword>
<keyword evidence="2" id="KW-1133">Transmembrane helix</keyword>
<evidence type="ECO:0000313" key="3">
    <source>
        <dbReference type="EMBL" id="MVP01920.1"/>
    </source>
</evidence>
<name>A0A7X3FLM6_9BACL</name>
<comment type="caution">
    <text evidence="3">The sequence shown here is derived from an EMBL/GenBank/DDBJ whole genome shotgun (WGS) entry which is preliminary data.</text>
</comment>
<evidence type="ECO:0000256" key="2">
    <source>
        <dbReference type="SAM" id="Phobius"/>
    </source>
</evidence>
<reference evidence="3 4" key="1">
    <citation type="journal article" date="2019" name="Microorganisms">
        <title>Paenibacillus lutrae sp. nov., A Chitinolytic Species Isolated from A River Otter in Castril Natural Park, Granada, Spain.</title>
        <authorList>
            <person name="Rodriguez M."/>
            <person name="Reina J.C."/>
            <person name="Bejar V."/>
            <person name="Llamas I."/>
        </authorList>
    </citation>
    <scope>NUCLEOTIDE SEQUENCE [LARGE SCALE GENOMIC DNA]</scope>
    <source>
        <strain evidence="3 4">N10</strain>
    </source>
</reference>
<protein>
    <submittedName>
        <fullName evidence="3">Uncharacterized protein</fullName>
    </submittedName>
</protein>
<dbReference type="AlphaFoldDB" id="A0A7X3FLM6"/>
<keyword evidence="4" id="KW-1185">Reference proteome</keyword>
<keyword evidence="1" id="KW-0175">Coiled coil</keyword>
<feature type="transmembrane region" description="Helical" evidence="2">
    <location>
        <begin position="122"/>
        <end position="145"/>
    </location>
</feature>
<dbReference type="Proteomes" id="UP000490800">
    <property type="component" value="Unassembled WGS sequence"/>
</dbReference>
<gene>
    <name evidence="3" type="ORF">EDM21_20790</name>
</gene>
<dbReference type="OrthoDB" id="9831521at2"/>
<evidence type="ECO:0000256" key="1">
    <source>
        <dbReference type="SAM" id="Coils"/>
    </source>
</evidence>
<accession>A0A7X3FLM6</accession>
<sequence length="146" mass="16182">MKILDKVKKGYNSLTGKTVEEKIVEFGEVYGEILIGVDREIDTLRGQMKQTRDTTDIRLTGLGSRIDDAQQTLAAHSHQLNGIQDRMASLEKRAAELEQTLSGLTKAMTEQTNARRMQHSKLILYAVLISACISVAAAGGMIWMMN</sequence>
<feature type="coiled-coil region" evidence="1">
    <location>
        <begin position="66"/>
        <end position="114"/>
    </location>
</feature>
<proteinExistence type="predicted"/>